<keyword evidence="4" id="KW-0732">Signal</keyword>
<dbReference type="EMBL" id="JABEBT010000074">
    <property type="protein sequence ID" value="KAF7633538.1"/>
    <property type="molecule type" value="Genomic_DNA"/>
</dbReference>
<organism evidence="5 6">
    <name type="scientific">Meloidogyne graminicola</name>
    <dbReference type="NCBI Taxonomy" id="189291"/>
    <lineage>
        <taxon>Eukaryota</taxon>
        <taxon>Metazoa</taxon>
        <taxon>Ecdysozoa</taxon>
        <taxon>Nematoda</taxon>
        <taxon>Chromadorea</taxon>
        <taxon>Rhabditida</taxon>
        <taxon>Tylenchina</taxon>
        <taxon>Tylenchomorpha</taxon>
        <taxon>Tylenchoidea</taxon>
        <taxon>Meloidogynidae</taxon>
        <taxon>Meloidogyninae</taxon>
        <taxon>Meloidogyne</taxon>
    </lineage>
</organism>
<evidence type="ECO:0000256" key="1">
    <source>
        <dbReference type="ARBA" id="ARBA00004613"/>
    </source>
</evidence>
<dbReference type="GO" id="GO:0009986">
    <property type="term" value="C:cell surface"/>
    <property type="evidence" value="ECO:0007669"/>
    <property type="project" value="InterPro"/>
</dbReference>
<dbReference type="Pfam" id="PF01060">
    <property type="entry name" value="TTR-52"/>
    <property type="match status" value="1"/>
</dbReference>
<reference evidence="5" key="1">
    <citation type="journal article" date="2020" name="Ecol. Evol.">
        <title>Genome structure and content of the rice root-knot nematode (Meloidogyne graminicola).</title>
        <authorList>
            <person name="Phan N.T."/>
            <person name="Danchin E.G.J."/>
            <person name="Klopp C."/>
            <person name="Perfus-Barbeoch L."/>
            <person name="Kozlowski D.K."/>
            <person name="Koutsovoulos G.D."/>
            <person name="Lopez-Roques C."/>
            <person name="Bouchez O."/>
            <person name="Zahm M."/>
            <person name="Besnard G."/>
            <person name="Bellafiore S."/>
        </authorList>
    </citation>
    <scope>NUCLEOTIDE SEQUENCE</scope>
    <source>
        <strain evidence="5">VN-18</strain>
    </source>
</reference>
<dbReference type="Proteomes" id="UP000605970">
    <property type="component" value="Unassembled WGS sequence"/>
</dbReference>
<dbReference type="GO" id="GO:0005576">
    <property type="term" value="C:extracellular region"/>
    <property type="evidence" value="ECO:0007669"/>
    <property type="project" value="UniProtKB-SubCell"/>
</dbReference>
<comment type="subcellular location">
    <subcellularLocation>
        <location evidence="1">Secreted</location>
    </subcellularLocation>
</comment>
<sequence>MKVSGTVRCTFDIGGQSFTALLEGAAVEFWEEDNSLLGDDDDYIGMKTIITKADGQFDHKGDPEEGSAEPFIKVKHQCYSPSSKNKITKGHQYVTSVSFEDK</sequence>
<gene>
    <name evidence="5" type="ORF">Mgra_00007031</name>
</gene>
<evidence type="ECO:0000313" key="6">
    <source>
        <dbReference type="Proteomes" id="UP000605970"/>
    </source>
</evidence>
<keyword evidence="6" id="KW-1185">Reference proteome</keyword>
<evidence type="ECO:0000256" key="3">
    <source>
        <dbReference type="ARBA" id="ARBA00022525"/>
    </source>
</evidence>
<dbReference type="AlphaFoldDB" id="A0A8S9ZJU4"/>
<comment type="similarity">
    <text evidence="2">Belongs to the nematode transthyretin-like family.</text>
</comment>
<feature type="non-terminal residue" evidence="5">
    <location>
        <position position="1"/>
    </location>
</feature>
<dbReference type="InterPro" id="IPR001534">
    <property type="entry name" value="Transthyretin-like"/>
</dbReference>
<keyword evidence="3" id="KW-0964">Secreted</keyword>
<protein>
    <submittedName>
        <fullName evidence="5">Uncharacterized protein</fullName>
    </submittedName>
</protein>
<dbReference type="InterPro" id="IPR038479">
    <property type="entry name" value="Transthyretin-like_sf"/>
</dbReference>
<proteinExistence type="inferred from homology"/>
<evidence type="ECO:0000256" key="4">
    <source>
        <dbReference type="ARBA" id="ARBA00022729"/>
    </source>
</evidence>
<accession>A0A8S9ZJU4</accession>
<name>A0A8S9ZJU4_9BILA</name>
<evidence type="ECO:0000256" key="2">
    <source>
        <dbReference type="ARBA" id="ARBA00010112"/>
    </source>
</evidence>
<evidence type="ECO:0000313" key="5">
    <source>
        <dbReference type="EMBL" id="KAF7633538.1"/>
    </source>
</evidence>
<dbReference type="Gene3D" id="2.60.40.3330">
    <property type="match status" value="1"/>
</dbReference>
<comment type="caution">
    <text evidence="5">The sequence shown here is derived from an EMBL/GenBank/DDBJ whole genome shotgun (WGS) entry which is preliminary data.</text>
</comment>